<reference evidence="5" key="1">
    <citation type="submission" date="2020-10" db="EMBL/GenBank/DDBJ databases">
        <authorList>
            <person name="Gilroy R."/>
        </authorList>
    </citation>
    <scope>NUCLEOTIDE SEQUENCE</scope>
    <source>
        <strain evidence="5">ChiHecec2B26-709</strain>
    </source>
</reference>
<dbReference type="PRINTS" id="PR00819">
    <property type="entry name" value="CBXCFQXSUPER"/>
</dbReference>
<dbReference type="InterPro" id="IPR027417">
    <property type="entry name" value="P-loop_NTPase"/>
</dbReference>
<feature type="domain" description="AAA+ ATPase" evidence="4">
    <location>
        <begin position="889"/>
        <end position="1027"/>
    </location>
</feature>
<proteinExistence type="inferred from homology"/>
<protein>
    <submittedName>
        <fullName evidence="5">AAA family ATPase</fullName>
    </submittedName>
</protein>
<evidence type="ECO:0000256" key="1">
    <source>
        <dbReference type="ARBA" id="ARBA00010378"/>
    </source>
</evidence>
<dbReference type="InterPro" id="IPR050773">
    <property type="entry name" value="CbxX/CfxQ_RuBisCO_ESX"/>
</dbReference>
<dbReference type="Proteomes" id="UP000886881">
    <property type="component" value="Unassembled WGS sequence"/>
</dbReference>
<dbReference type="CDD" id="cd00009">
    <property type="entry name" value="AAA"/>
    <property type="match status" value="3"/>
</dbReference>
<dbReference type="EMBL" id="DVLC01000033">
    <property type="protein sequence ID" value="HIT46564.1"/>
    <property type="molecule type" value="Genomic_DNA"/>
</dbReference>
<evidence type="ECO:0000259" key="4">
    <source>
        <dbReference type="SMART" id="SM00382"/>
    </source>
</evidence>
<dbReference type="PANTHER" id="PTHR43392">
    <property type="entry name" value="AAA-TYPE ATPASE FAMILY PROTEIN / ANKYRIN REPEAT FAMILY PROTEIN"/>
    <property type="match status" value="1"/>
</dbReference>
<comment type="caution">
    <text evidence="5">The sequence shown here is derived from an EMBL/GenBank/DDBJ whole genome shotgun (WGS) entry which is preliminary data.</text>
</comment>
<dbReference type="InterPro" id="IPR000641">
    <property type="entry name" value="CbxX/CfxQ"/>
</dbReference>
<dbReference type="AlphaFoldDB" id="A0A9D1GMK3"/>
<keyword evidence="3" id="KW-0067">ATP-binding</keyword>
<feature type="domain" description="AAA+ ATPase" evidence="4">
    <location>
        <begin position="606"/>
        <end position="749"/>
    </location>
</feature>
<evidence type="ECO:0000256" key="3">
    <source>
        <dbReference type="ARBA" id="ARBA00022840"/>
    </source>
</evidence>
<evidence type="ECO:0000313" key="5">
    <source>
        <dbReference type="EMBL" id="HIT46564.1"/>
    </source>
</evidence>
<dbReference type="Gene3D" id="3.40.50.300">
    <property type="entry name" value="P-loop containing nucleotide triphosphate hydrolases"/>
    <property type="match status" value="4"/>
</dbReference>
<dbReference type="PANTHER" id="PTHR43392:SF2">
    <property type="entry name" value="AAA-TYPE ATPASE FAMILY PROTEIN _ ANKYRIN REPEAT FAMILY PROTEIN"/>
    <property type="match status" value="1"/>
</dbReference>
<dbReference type="FunFam" id="3.40.50.300:FF:000216">
    <property type="entry name" value="Type VII secretion ATPase EccA"/>
    <property type="match status" value="3"/>
</dbReference>
<sequence>MKDCQNCHKPNRNEAKYCKWCGTLLAAAPQDGAPDGASLPEASDFIAKDNILPIFRSFAARCEHASEFMQLSGGTTRPGLDCVITGTAGTGKVYLADQLCSLLFRYKISDGRAPKQIDAADWDGFNGDLDKNLAKIKKGVLLVTNCQDLVGDGKNGLDKLFARMRQDKEMPVVILCGLEDGFGGYIRANKHVSSLFEFNFGLLPFNDVQLTRLCTSIITDKFRTAISPGAEKKLGLVLKKKFRDGESGENGKLACRLAEAYTLNKIERCGKNGPLEEADIPDEAFKELTEEEIFAKLDSFVGLQEVKDEIRSIINKIKREKRENPVAKVKLKSHFVFLGGPGTGKTTIARLFAEILNSLQVLPCGHLVEVTRKDLVSQYVGDTAQKTEQVINQAMGGILFIDEAYSLKQSDDDKYGQEAIDTLLPFLENRIGDFICIIAGYTREMTGFLRSNSGLDSRFKRKIEFKDYNGKELKTIFMNMVEKNKLQLDEESESKIDKYFERMYLSRTDTFGNARAVRNTFDSCVTRQGDRIADLRGDEYEKQKNLLIWRDIVGDEESEDISVEQVMKELDQFVGMGSVKAAIRSLAEEMRFQRRRMEFGGKATIRPVNIILTGNPGTGKTSVARVLGKLFKAMGICSTDRVIEKSRKDIVGRYANESDKEMDKAVNEAMGGVLFLDEAYTLAPFDDMGQCNDSEGLKALERLMTRMENDRGKFVLVCAGYKAEMGNLMKANPGFQSRFTHSINIDDYTPEELTEIFRRNCESQGYTLADGVLEKALSAFRKIISEKSGKSFGNAREARNMLDQCLGMLGTRVNALPDAEVTRESFFTILPEDIPYEEPKVVSEEECMAELNSLIGLDGVKEEIRLMMEELRQQKLEAEINGTDFKGISGDHYLFLGNPGTGKTTVARLMGGMLHSLGVLPRPDVIEVSRSDLVAGYSGQTAPKTREVVNKAMGAILFIDEAYSLIQGPHDNFGTECVSELLKLLEDRKGKFVCIAAGYTREMQQFLDSNSGLKSRFNKVINFEDYNAEQLMDIFRLNCRKGGYTLDPEAEQLLVRKFSDIYANRSFDFGNAREVRNIFREVKSAAARRANARMAELVAGGMDKTEAYRQAQPKLIIKEDIQ</sequence>
<accession>A0A9D1GMK3</accession>
<name>A0A9D1GMK3_9BACT</name>
<keyword evidence="2" id="KW-0547">Nucleotide-binding</keyword>
<dbReference type="InterPro" id="IPR003959">
    <property type="entry name" value="ATPase_AAA_core"/>
</dbReference>
<dbReference type="Pfam" id="PF17866">
    <property type="entry name" value="AAA_lid_6"/>
    <property type="match status" value="3"/>
</dbReference>
<evidence type="ECO:0000313" key="6">
    <source>
        <dbReference type="Proteomes" id="UP000886881"/>
    </source>
</evidence>
<dbReference type="GO" id="GO:0005524">
    <property type="term" value="F:ATP binding"/>
    <property type="evidence" value="ECO:0007669"/>
    <property type="project" value="UniProtKB-KW"/>
</dbReference>
<dbReference type="InterPro" id="IPR003593">
    <property type="entry name" value="AAA+_ATPase"/>
</dbReference>
<dbReference type="GO" id="GO:0016887">
    <property type="term" value="F:ATP hydrolysis activity"/>
    <property type="evidence" value="ECO:0007669"/>
    <property type="project" value="InterPro"/>
</dbReference>
<dbReference type="Gene3D" id="1.10.8.60">
    <property type="match status" value="3"/>
</dbReference>
<gene>
    <name evidence="5" type="ORF">IAC35_01750</name>
</gene>
<comment type="similarity">
    <text evidence="1">Belongs to the CbxX/CfxQ family.</text>
</comment>
<feature type="domain" description="AAA+ ATPase" evidence="4">
    <location>
        <begin position="331"/>
        <end position="469"/>
    </location>
</feature>
<dbReference type="Pfam" id="PF00004">
    <property type="entry name" value="AAA"/>
    <property type="match status" value="3"/>
</dbReference>
<reference evidence="5" key="2">
    <citation type="journal article" date="2021" name="PeerJ">
        <title>Extensive microbial diversity within the chicken gut microbiome revealed by metagenomics and culture.</title>
        <authorList>
            <person name="Gilroy R."/>
            <person name="Ravi A."/>
            <person name="Getino M."/>
            <person name="Pursley I."/>
            <person name="Horton D.L."/>
            <person name="Alikhan N.F."/>
            <person name="Baker D."/>
            <person name="Gharbi K."/>
            <person name="Hall N."/>
            <person name="Watson M."/>
            <person name="Adriaenssens E.M."/>
            <person name="Foster-Nyarko E."/>
            <person name="Jarju S."/>
            <person name="Secka A."/>
            <person name="Antonio M."/>
            <person name="Oren A."/>
            <person name="Chaudhuri R.R."/>
            <person name="La Ragione R."/>
            <person name="Hildebrand F."/>
            <person name="Pallen M.J."/>
        </authorList>
    </citation>
    <scope>NUCLEOTIDE SEQUENCE</scope>
    <source>
        <strain evidence="5">ChiHecec2B26-709</strain>
    </source>
</reference>
<organism evidence="5 6">
    <name type="scientific">Candidatus Cryptobacteroides merdipullorum</name>
    <dbReference type="NCBI Taxonomy" id="2840771"/>
    <lineage>
        <taxon>Bacteria</taxon>
        <taxon>Pseudomonadati</taxon>
        <taxon>Bacteroidota</taxon>
        <taxon>Bacteroidia</taxon>
        <taxon>Bacteroidales</taxon>
        <taxon>Candidatus Cryptobacteroides</taxon>
    </lineage>
</organism>
<dbReference type="SMART" id="SM00382">
    <property type="entry name" value="AAA"/>
    <property type="match status" value="3"/>
</dbReference>
<dbReference type="InterPro" id="IPR041627">
    <property type="entry name" value="AAA_lid_6"/>
</dbReference>
<evidence type="ECO:0000256" key="2">
    <source>
        <dbReference type="ARBA" id="ARBA00022741"/>
    </source>
</evidence>
<dbReference type="SUPFAM" id="SSF52540">
    <property type="entry name" value="P-loop containing nucleoside triphosphate hydrolases"/>
    <property type="match status" value="3"/>
</dbReference>